<comment type="cofactor">
    <cofactor evidence="1">
        <name>heme</name>
        <dbReference type="ChEBI" id="CHEBI:30413"/>
    </cofactor>
</comment>
<evidence type="ECO:0000256" key="9">
    <source>
        <dbReference type="ARBA" id="ARBA00023002"/>
    </source>
</evidence>
<dbReference type="SUPFAM" id="SSF48264">
    <property type="entry name" value="Cytochrome P450"/>
    <property type="match status" value="1"/>
</dbReference>
<keyword evidence="12" id="KW-0472">Membrane</keyword>
<dbReference type="InterPro" id="IPR001128">
    <property type="entry name" value="Cyt_P450"/>
</dbReference>
<keyword evidence="11 13" id="KW-0503">Monooxygenase</keyword>
<keyword evidence="9 13" id="KW-0560">Oxidoreductase</keyword>
<comment type="pathway">
    <text evidence="3">Secondary metabolite biosynthesis.</text>
</comment>
<evidence type="ECO:0000313" key="15">
    <source>
        <dbReference type="EMBL" id="KAH9832960.1"/>
    </source>
</evidence>
<comment type="similarity">
    <text evidence="4 13">Belongs to the cytochrome P450 family.</text>
</comment>
<dbReference type="RefSeq" id="XP_047775726.1">
    <property type="nucleotide sequence ID" value="XM_047926510.1"/>
</dbReference>
<dbReference type="InterPro" id="IPR050364">
    <property type="entry name" value="Cytochrome_P450_fung"/>
</dbReference>
<name>A0ABQ8K6T9_9APHY</name>
<dbReference type="EMBL" id="JADCUA010000020">
    <property type="protein sequence ID" value="KAH9832960.1"/>
    <property type="molecule type" value="Genomic_DNA"/>
</dbReference>
<dbReference type="CDD" id="cd11065">
    <property type="entry name" value="CYP64-like"/>
    <property type="match status" value="1"/>
</dbReference>
<gene>
    <name evidence="15" type="ORF">C8Q71DRAFT_839915</name>
</gene>
<feature type="region of interest" description="Disordered" evidence="14">
    <location>
        <begin position="413"/>
        <end position="432"/>
    </location>
</feature>
<evidence type="ECO:0000256" key="11">
    <source>
        <dbReference type="ARBA" id="ARBA00023033"/>
    </source>
</evidence>
<accession>A0ABQ8K6T9</accession>
<evidence type="ECO:0000256" key="7">
    <source>
        <dbReference type="ARBA" id="ARBA00022723"/>
    </source>
</evidence>
<dbReference type="InterPro" id="IPR036396">
    <property type="entry name" value="Cyt_P450_sf"/>
</dbReference>
<evidence type="ECO:0000256" key="2">
    <source>
        <dbReference type="ARBA" id="ARBA00004167"/>
    </source>
</evidence>
<dbReference type="Pfam" id="PF00067">
    <property type="entry name" value="p450"/>
    <property type="match status" value="1"/>
</dbReference>
<keyword evidence="5 13" id="KW-0349">Heme</keyword>
<comment type="caution">
    <text evidence="15">The sequence shown here is derived from an EMBL/GenBank/DDBJ whole genome shotgun (WGS) entry which is preliminary data.</text>
</comment>
<keyword evidence="6" id="KW-0812">Transmembrane</keyword>
<evidence type="ECO:0000313" key="16">
    <source>
        <dbReference type="Proteomes" id="UP000814176"/>
    </source>
</evidence>
<dbReference type="GeneID" id="72007242"/>
<dbReference type="PANTHER" id="PTHR46300:SF7">
    <property type="entry name" value="P450, PUTATIVE (EUROFUNG)-RELATED"/>
    <property type="match status" value="1"/>
</dbReference>
<sequence>MPVALDSTSLALGTVACYLLYFVYVRWTKRQGLPPGPPRLPFLGNIHQLPQLDQHTFLKRWADQYGDVVYAEFFTQPAIVVSSVKAACELMEKRGAYYSGRPRFVRIREMIGWTGHSAWRPYDDTWKRQRRWFQQSLISASAVKRNHPLQEREVRRLLYALVQHPAEFISHIKRYSASLILEIGYGHTVTSVEGDEFIQLVEAGIQEVFGGSGAGSAPVDFFPVLKYIPAWLPGAGFKRAALMAKEAIAATENIPYDSVKDDIAAGVAKPSFTTAMMQDCLKKGALTSEDEIVIKGTAGTLYAGIKYTTLTSIMVFILAMVQHPDIFQKAQEEVIRVVGETRLPEFSDRESLPYLENIITEVYRWHPAVPIGVPHLASDDDVYRGYYIPKNSMIISNIWAMFHDPEVYPEPERFKPERWSNTNTDRGDDPNLGDPRKIVFGFGRRICPGRYFADNSVWIVAACIISMMSIRKARDARGEEITPSPKFHSGIVIHPEPFVCDIRPRSEQSRQLILESLGAGTV</sequence>
<dbReference type="InterPro" id="IPR002401">
    <property type="entry name" value="Cyt_P450_E_grp-I"/>
</dbReference>
<dbReference type="PRINTS" id="PR00463">
    <property type="entry name" value="EP450I"/>
</dbReference>
<protein>
    <submittedName>
        <fullName evidence="15">Cytochrome P450</fullName>
    </submittedName>
</protein>
<keyword evidence="7 13" id="KW-0479">Metal-binding</keyword>
<keyword evidence="10 13" id="KW-0408">Iron</keyword>
<evidence type="ECO:0000256" key="8">
    <source>
        <dbReference type="ARBA" id="ARBA00022989"/>
    </source>
</evidence>
<evidence type="ECO:0000256" key="4">
    <source>
        <dbReference type="ARBA" id="ARBA00010617"/>
    </source>
</evidence>
<evidence type="ECO:0000256" key="10">
    <source>
        <dbReference type="ARBA" id="ARBA00023004"/>
    </source>
</evidence>
<dbReference type="PROSITE" id="PS00086">
    <property type="entry name" value="CYTOCHROME_P450"/>
    <property type="match status" value="1"/>
</dbReference>
<keyword evidence="16" id="KW-1185">Reference proteome</keyword>
<reference evidence="15 16" key="1">
    <citation type="journal article" date="2021" name="Environ. Microbiol.">
        <title>Gene family expansions and transcriptome signatures uncover fungal adaptations to wood decay.</title>
        <authorList>
            <person name="Hage H."/>
            <person name="Miyauchi S."/>
            <person name="Viragh M."/>
            <person name="Drula E."/>
            <person name="Min B."/>
            <person name="Chaduli D."/>
            <person name="Navarro D."/>
            <person name="Favel A."/>
            <person name="Norest M."/>
            <person name="Lesage-Meessen L."/>
            <person name="Balint B."/>
            <person name="Merenyi Z."/>
            <person name="de Eugenio L."/>
            <person name="Morin E."/>
            <person name="Martinez A.T."/>
            <person name="Baldrian P."/>
            <person name="Stursova M."/>
            <person name="Martinez M.J."/>
            <person name="Novotny C."/>
            <person name="Magnuson J.K."/>
            <person name="Spatafora J.W."/>
            <person name="Maurice S."/>
            <person name="Pangilinan J."/>
            <person name="Andreopoulos W."/>
            <person name="LaButti K."/>
            <person name="Hundley H."/>
            <person name="Na H."/>
            <person name="Kuo A."/>
            <person name="Barry K."/>
            <person name="Lipzen A."/>
            <person name="Henrissat B."/>
            <person name="Riley R."/>
            <person name="Ahrendt S."/>
            <person name="Nagy L.G."/>
            <person name="Grigoriev I.V."/>
            <person name="Martin F."/>
            <person name="Rosso M.N."/>
        </authorList>
    </citation>
    <scope>NUCLEOTIDE SEQUENCE [LARGE SCALE GENOMIC DNA]</scope>
    <source>
        <strain evidence="15 16">CIRM-BRFM 1785</strain>
    </source>
</reference>
<evidence type="ECO:0000256" key="14">
    <source>
        <dbReference type="SAM" id="MobiDB-lite"/>
    </source>
</evidence>
<evidence type="ECO:0000256" key="5">
    <source>
        <dbReference type="ARBA" id="ARBA00022617"/>
    </source>
</evidence>
<evidence type="ECO:0000256" key="3">
    <source>
        <dbReference type="ARBA" id="ARBA00005179"/>
    </source>
</evidence>
<dbReference type="PANTHER" id="PTHR46300">
    <property type="entry name" value="P450, PUTATIVE (EUROFUNG)-RELATED-RELATED"/>
    <property type="match status" value="1"/>
</dbReference>
<dbReference type="Gene3D" id="1.10.630.10">
    <property type="entry name" value="Cytochrome P450"/>
    <property type="match status" value="1"/>
</dbReference>
<comment type="subcellular location">
    <subcellularLocation>
        <location evidence="2">Membrane</location>
        <topology evidence="2">Single-pass membrane protein</topology>
    </subcellularLocation>
</comment>
<evidence type="ECO:0000256" key="1">
    <source>
        <dbReference type="ARBA" id="ARBA00001971"/>
    </source>
</evidence>
<organism evidence="15 16">
    <name type="scientific">Rhodofomes roseus</name>
    <dbReference type="NCBI Taxonomy" id="34475"/>
    <lineage>
        <taxon>Eukaryota</taxon>
        <taxon>Fungi</taxon>
        <taxon>Dikarya</taxon>
        <taxon>Basidiomycota</taxon>
        <taxon>Agaricomycotina</taxon>
        <taxon>Agaricomycetes</taxon>
        <taxon>Polyporales</taxon>
        <taxon>Rhodofomes</taxon>
    </lineage>
</organism>
<dbReference type="InterPro" id="IPR017972">
    <property type="entry name" value="Cyt_P450_CS"/>
</dbReference>
<evidence type="ECO:0000256" key="13">
    <source>
        <dbReference type="RuleBase" id="RU000461"/>
    </source>
</evidence>
<evidence type="ECO:0000256" key="12">
    <source>
        <dbReference type="ARBA" id="ARBA00023136"/>
    </source>
</evidence>
<evidence type="ECO:0000256" key="6">
    <source>
        <dbReference type="ARBA" id="ARBA00022692"/>
    </source>
</evidence>
<proteinExistence type="inferred from homology"/>
<dbReference type="Proteomes" id="UP000814176">
    <property type="component" value="Unassembled WGS sequence"/>
</dbReference>
<keyword evidence="8" id="KW-1133">Transmembrane helix</keyword>